<accession>A0AAE0TAG2</accession>
<evidence type="ECO:0008006" key="3">
    <source>
        <dbReference type="Google" id="ProtNLM"/>
    </source>
</evidence>
<proteinExistence type="predicted"/>
<dbReference type="AlphaFoldDB" id="A0AAE0TAG2"/>
<dbReference type="GO" id="GO:0009254">
    <property type="term" value="P:peptidoglycan turnover"/>
    <property type="evidence" value="ECO:0007669"/>
    <property type="project" value="InterPro"/>
</dbReference>
<keyword evidence="2" id="KW-1185">Reference proteome</keyword>
<reference evidence="1" key="3">
    <citation type="submission" date="2023-05" db="EMBL/GenBank/DDBJ databases">
        <authorList>
            <person name="Smith C.H."/>
        </authorList>
    </citation>
    <scope>NUCLEOTIDE SEQUENCE</scope>
    <source>
        <strain evidence="1">CHS0354</strain>
        <tissue evidence="1">Mantle</tissue>
    </source>
</reference>
<dbReference type="GO" id="GO:0016773">
    <property type="term" value="F:phosphotransferase activity, alcohol group as acceptor"/>
    <property type="evidence" value="ECO:0007669"/>
    <property type="project" value="InterPro"/>
</dbReference>
<evidence type="ECO:0000313" key="2">
    <source>
        <dbReference type="Proteomes" id="UP001195483"/>
    </source>
</evidence>
<sequence length="362" mass="38680">MSGTSLDGLDIAAVTFSGTGRFPAFSVDKTGYVPMPDTLKQAIRTAFTGTAEQVCLLNRDIGEFFAASVKEFMQTLPFGITPDAIASHGQTVWHRSGYATLQIGDADFIAKRTGLPVLFDFRPADTVFGGTGAPLVPAFDLLLAHPYNTATVFQNLGGIGNLTYIPAEQPDRLCAFDTGPANMLLNNLTEIYTDGAQAMDTDGRLAAAGQVLPAVLAHLMSHPYLQLAPPKSAGHEDFGMHYCRELASRFSIHRAEDVLRTAVRFVACVAADAYRRFCPGYQRVILSGGGIRHPVLKADFADVLAGSAVAEFETVFGFNPDYKEAAAFAYLGWCRCRGIPSNVPSATGAAQPVCLGKLAFPA</sequence>
<dbReference type="GO" id="GO:0006040">
    <property type="term" value="P:amino sugar metabolic process"/>
    <property type="evidence" value="ECO:0007669"/>
    <property type="project" value="InterPro"/>
</dbReference>
<dbReference type="SUPFAM" id="SSF53067">
    <property type="entry name" value="Actin-like ATPase domain"/>
    <property type="match status" value="1"/>
</dbReference>
<dbReference type="Gene3D" id="3.30.420.40">
    <property type="match status" value="2"/>
</dbReference>
<reference evidence="1" key="2">
    <citation type="journal article" date="2021" name="Genome Biol. Evol.">
        <title>Developing a high-quality reference genome for a parasitic bivalve with doubly uniparental inheritance (Bivalvia: Unionida).</title>
        <authorList>
            <person name="Smith C.H."/>
        </authorList>
    </citation>
    <scope>NUCLEOTIDE SEQUENCE</scope>
    <source>
        <strain evidence="1">CHS0354</strain>
        <tissue evidence="1">Mantle</tissue>
    </source>
</reference>
<dbReference type="GO" id="GO:0005524">
    <property type="term" value="F:ATP binding"/>
    <property type="evidence" value="ECO:0007669"/>
    <property type="project" value="InterPro"/>
</dbReference>
<dbReference type="PANTHER" id="PTHR30605:SF0">
    <property type="entry name" value="ANHYDRO-N-ACETYLMURAMIC ACID KINASE"/>
    <property type="match status" value="1"/>
</dbReference>
<dbReference type="PANTHER" id="PTHR30605">
    <property type="entry name" value="ANHYDRO-N-ACETYLMURAMIC ACID KINASE"/>
    <property type="match status" value="1"/>
</dbReference>
<reference evidence="1" key="1">
    <citation type="journal article" date="2021" name="Genome Biol. Evol.">
        <title>A High-Quality Reference Genome for a Parasitic Bivalve with Doubly Uniparental Inheritance (Bivalvia: Unionida).</title>
        <authorList>
            <person name="Smith C.H."/>
        </authorList>
    </citation>
    <scope>NUCLEOTIDE SEQUENCE</scope>
    <source>
        <strain evidence="1">CHS0354</strain>
    </source>
</reference>
<dbReference type="InterPro" id="IPR043129">
    <property type="entry name" value="ATPase_NBD"/>
</dbReference>
<dbReference type="Proteomes" id="UP001195483">
    <property type="component" value="Unassembled WGS sequence"/>
</dbReference>
<gene>
    <name evidence="1" type="ORF">CHS0354_018461</name>
</gene>
<name>A0AAE0TAG2_9BIVA</name>
<dbReference type="InterPro" id="IPR005338">
    <property type="entry name" value="Anhydro_N_Ac-Mur_kinase"/>
</dbReference>
<dbReference type="Pfam" id="PF03702">
    <property type="entry name" value="AnmK"/>
    <property type="match status" value="1"/>
</dbReference>
<comment type="caution">
    <text evidence="1">The sequence shown here is derived from an EMBL/GenBank/DDBJ whole genome shotgun (WGS) entry which is preliminary data.</text>
</comment>
<protein>
    <recommendedName>
        <fullName evidence="3">Anhydro-N-acetylmuramic acid kinase</fullName>
    </recommendedName>
</protein>
<dbReference type="EMBL" id="JAEAOA010001141">
    <property type="protein sequence ID" value="KAK3606867.1"/>
    <property type="molecule type" value="Genomic_DNA"/>
</dbReference>
<evidence type="ECO:0000313" key="1">
    <source>
        <dbReference type="EMBL" id="KAK3606867.1"/>
    </source>
</evidence>
<organism evidence="1 2">
    <name type="scientific">Potamilus streckersoni</name>
    <dbReference type="NCBI Taxonomy" id="2493646"/>
    <lineage>
        <taxon>Eukaryota</taxon>
        <taxon>Metazoa</taxon>
        <taxon>Spiralia</taxon>
        <taxon>Lophotrochozoa</taxon>
        <taxon>Mollusca</taxon>
        <taxon>Bivalvia</taxon>
        <taxon>Autobranchia</taxon>
        <taxon>Heteroconchia</taxon>
        <taxon>Palaeoheterodonta</taxon>
        <taxon>Unionida</taxon>
        <taxon>Unionoidea</taxon>
        <taxon>Unionidae</taxon>
        <taxon>Ambleminae</taxon>
        <taxon>Lampsilini</taxon>
        <taxon>Potamilus</taxon>
    </lineage>
</organism>